<feature type="binding site" evidence="13">
    <location>
        <position position="74"/>
    </location>
    <ligand>
        <name>Mg(2+)</name>
        <dbReference type="ChEBI" id="CHEBI:18420"/>
        <label>2</label>
        <note>catalytic</note>
    </ligand>
</feature>
<reference evidence="19" key="2">
    <citation type="submission" date="2010-04" db="EMBL/GenBank/DDBJ databases">
        <authorList>
            <person name="Buell R."/>
            <person name="Hamilton J."/>
            <person name="Hostetler J."/>
        </authorList>
    </citation>
    <scope>NUCLEOTIDE SEQUENCE [LARGE SCALE GENOMIC DNA]</scope>
    <source>
        <strain evidence="19">DAOM:BR144</strain>
    </source>
</reference>
<dbReference type="Gene3D" id="3.30.460.10">
    <property type="entry name" value="Beta Polymerase, domain 2"/>
    <property type="match status" value="1"/>
</dbReference>
<comment type="cofactor">
    <cofactor evidence="1">
        <name>Mn(2+)</name>
        <dbReference type="ChEBI" id="CHEBI:29035"/>
    </cofactor>
</comment>
<dbReference type="InterPro" id="IPR043519">
    <property type="entry name" value="NT_sf"/>
</dbReference>
<evidence type="ECO:0000313" key="19">
    <source>
        <dbReference type="Proteomes" id="UP000019132"/>
    </source>
</evidence>
<proteinExistence type="inferred from homology"/>
<comment type="similarity">
    <text evidence="3 11">Belongs to the poly(A) polymerase family.</text>
</comment>
<feature type="domain" description="Poly(A) polymerase RNA-binding" evidence="15">
    <location>
        <begin position="329"/>
        <end position="388"/>
    </location>
</feature>
<keyword evidence="6 13" id="KW-0479">Metal-binding</keyword>
<dbReference type="CDD" id="cd05402">
    <property type="entry name" value="NT_PAP_TUTase"/>
    <property type="match status" value="1"/>
</dbReference>
<dbReference type="SUPFAM" id="SSF55003">
    <property type="entry name" value="PAP/Archaeal CCA-adding enzyme, C-terminal domain"/>
    <property type="match status" value="1"/>
</dbReference>
<comment type="catalytic activity">
    <reaction evidence="11">
        <text>RNA(n) + ATP = RNA(n)-3'-adenine ribonucleotide + diphosphate</text>
        <dbReference type="Rhea" id="RHEA:11332"/>
        <dbReference type="Rhea" id="RHEA-COMP:14527"/>
        <dbReference type="Rhea" id="RHEA-COMP:17347"/>
        <dbReference type="ChEBI" id="CHEBI:30616"/>
        <dbReference type="ChEBI" id="CHEBI:33019"/>
        <dbReference type="ChEBI" id="CHEBI:140395"/>
        <dbReference type="ChEBI" id="CHEBI:173115"/>
        <dbReference type="EC" id="2.7.7.19"/>
    </reaction>
</comment>
<dbReference type="HOGENOM" id="CLU_011511_4_3_1"/>
<dbReference type="EMBL" id="GL376635">
    <property type="status" value="NOT_ANNOTATED_CDS"/>
    <property type="molecule type" value="Genomic_DNA"/>
</dbReference>
<evidence type="ECO:0000256" key="1">
    <source>
        <dbReference type="ARBA" id="ARBA00001936"/>
    </source>
</evidence>
<evidence type="ECO:0000256" key="5">
    <source>
        <dbReference type="ARBA" id="ARBA00022679"/>
    </source>
</evidence>
<dbReference type="PANTHER" id="PTHR10682">
    <property type="entry name" value="POLY A POLYMERASE"/>
    <property type="match status" value="1"/>
</dbReference>
<keyword evidence="9 13" id="KW-0460">Magnesium</keyword>
<feature type="compositionally biased region" description="Basic and acidic residues" evidence="14">
    <location>
        <begin position="486"/>
        <end position="497"/>
    </location>
</feature>
<keyword evidence="19" id="KW-1185">Reference proteome</keyword>
<dbReference type="FunFam" id="3.30.460.10:FF:000092">
    <property type="entry name" value="Poly(A) polymerase, putative"/>
    <property type="match status" value="1"/>
</dbReference>
<dbReference type="eggNOG" id="KOG2245">
    <property type="taxonomic scope" value="Eukaryota"/>
</dbReference>
<comment type="cofactor">
    <cofactor evidence="13">
        <name>Mg(2+)</name>
        <dbReference type="ChEBI" id="CHEBI:18420"/>
    </cofactor>
    <text evidence="13">Binds 2 magnesium ions. Also active with manganese.</text>
</comment>
<keyword evidence="8 11" id="KW-0067">ATP-binding</keyword>
<evidence type="ECO:0000256" key="9">
    <source>
        <dbReference type="ARBA" id="ARBA00022842"/>
    </source>
</evidence>
<dbReference type="VEuPathDB" id="FungiDB:PYU1_G006811"/>
<evidence type="ECO:0000256" key="14">
    <source>
        <dbReference type="SAM" id="MobiDB-lite"/>
    </source>
</evidence>
<comment type="function">
    <text evidence="11">Polymerase that creates the 3'-poly(A) tail of mRNA's.</text>
</comment>
<feature type="binding site" evidence="12">
    <location>
        <position position="189"/>
    </location>
    <ligand>
        <name>ATP</name>
        <dbReference type="ChEBI" id="CHEBI:30616"/>
    </ligand>
</feature>
<dbReference type="SUPFAM" id="SSF81631">
    <property type="entry name" value="PAP/OAS1 substrate-binding domain"/>
    <property type="match status" value="1"/>
</dbReference>
<dbReference type="Gene3D" id="1.10.1410.10">
    <property type="match status" value="1"/>
</dbReference>
<accession>K3WPD3</accession>
<evidence type="ECO:0000256" key="11">
    <source>
        <dbReference type="PIRNR" id="PIRNR018425"/>
    </source>
</evidence>
<dbReference type="GO" id="GO:0031123">
    <property type="term" value="P:RNA 3'-end processing"/>
    <property type="evidence" value="ECO:0007669"/>
    <property type="project" value="InterPro"/>
</dbReference>
<dbReference type="InterPro" id="IPR014492">
    <property type="entry name" value="PolyA_polymerase"/>
</dbReference>
<keyword evidence="7 11" id="KW-0547">Nucleotide-binding</keyword>
<evidence type="ECO:0000256" key="12">
    <source>
        <dbReference type="PIRSR" id="PIRSR018425-1"/>
    </source>
</evidence>
<feature type="domain" description="Poly(A) polymerase central" evidence="16">
    <location>
        <begin position="181"/>
        <end position="325"/>
    </location>
</feature>
<dbReference type="EC" id="2.7.7.19" evidence="11"/>
<feature type="compositionally biased region" description="Basic and acidic residues" evidence="14">
    <location>
        <begin position="506"/>
        <end position="517"/>
    </location>
</feature>
<evidence type="ECO:0000256" key="7">
    <source>
        <dbReference type="ARBA" id="ARBA00022741"/>
    </source>
</evidence>
<dbReference type="InterPro" id="IPR048840">
    <property type="entry name" value="PolA_pol_NTPase"/>
</dbReference>
<reference evidence="19" key="1">
    <citation type="journal article" date="2010" name="Genome Biol.">
        <title>Genome sequence of the necrotrophic plant pathogen Pythium ultimum reveals original pathogenicity mechanisms and effector repertoire.</title>
        <authorList>
            <person name="Levesque C.A."/>
            <person name="Brouwer H."/>
            <person name="Cano L."/>
            <person name="Hamilton J.P."/>
            <person name="Holt C."/>
            <person name="Huitema E."/>
            <person name="Raffaele S."/>
            <person name="Robideau G.P."/>
            <person name="Thines M."/>
            <person name="Win J."/>
            <person name="Zerillo M.M."/>
            <person name="Beakes G.W."/>
            <person name="Boore J.L."/>
            <person name="Busam D."/>
            <person name="Dumas B."/>
            <person name="Ferriera S."/>
            <person name="Fuerstenberg S.I."/>
            <person name="Gachon C.M."/>
            <person name="Gaulin E."/>
            <person name="Govers F."/>
            <person name="Grenville-Briggs L."/>
            <person name="Horner N."/>
            <person name="Hostetler J."/>
            <person name="Jiang R.H."/>
            <person name="Johnson J."/>
            <person name="Krajaejun T."/>
            <person name="Lin H."/>
            <person name="Meijer H.J."/>
            <person name="Moore B."/>
            <person name="Morris P."/>
            <person name="Phuntmart V."/>
            <person name="Puiu D."/>
            <person name="Shetty J."/>
            <person name="Stajich J.E."/>
            <person name="Tripathy S."/>
            <person name="Wawra S."/>
            <person name="van West P."/>
            <person name="Whitty B.R."/>
            <person name="Coutinho P.M."/>
            <person name="Henrissat B."/>
            <person name="Martin F."/>
            <person name="Thomas P.D."/>
            <person name="Tyler B.M."/>
            <person name="De Vries R.P."/>
            <person name="Kamoun S."/>
            <person name="Yandell M."/>
            <person name="Tisserat N."/>
            <person name="Buell C.R."/>
        </authorList>
    </citation>
    <scope>NUCLEOTIDE SEQUENCE</scope>
    <source>
        <strain evidence="19">DAOM:BR144</strain>
    </source>
</reference>
<keyword evidence="4 11" id="KW-0507">mRNA processing</keyword>
<protein>
    <recommendedName>
        <fullName evidence="11">Poly(A) polymerase</fullName>
        <ecNumber evidence="11">2.7.7.19</ecNumber>
    </recommendedName>
</protein>
<dbReference type="PIRSF" id="PIRSF018425">
    <property type="entry name" value="PolyA_polymerase"/>
    <property type="match status" value="1"/>
</dbReference>
<evidence type="ECO:0000259" key="15">
    <source>
        <dbReference type="Pfam" id="PF04926"/>
    </source>
</evidence>
<dbReference type="PANTHER" id="PTHR10682:SF10">
    <property type="entry name" value="POLYNUCLEOTIDE ADENYLYLTRANSFERASE"/>
    <property type="match status" value="1"/>
</dbReference>
<dbReference type="AlphaFoldDB" id="K3WPD3"/>
<dbReference type="GO" id="GO:0005634">
    <property type="term" value="C:nucleus"/>
    <property type="evidence" value="ECO:0007669"/>
    <property type="project" value="UniProtKB-SubCell"/>
</dbReference>
<reference evidence="18" key="3">
    <citation type="submission" date="2015-02" db="UniProtKB">
        <authorList>
            <consortium name="EnsemblProtists"/>
        </authorList>
    </citation>
    <scope>IDENTIFICATION</scope>
    <source>
        <strain evidence="18">DAOM BR144</strain>
    </source>
</reference>
<name>K3WPD3_GLOUD</name>
<evidence type="ECO:0000256" key="4">
    <source>
        <dbReference type="ARBA" id="ARBA00022664"/>
    </source>
</evidence>
<dbReference type="InterPro" id="IPR011068">
    <property type="entry name" value="NuclTrfase_I-like_C"/>
</dbReference>
<keyword evidence="5 11" id="KW-0808">Transferase</keyword>
<feature type="domain" description="Poly(A) polymerase RNA-binding" evidence="15">
    <location>
        <begin position="392"/>
        <end position="478"/>
    </location>
</feature>
<dbReference type="GO" id="GO:0005524">
    <property type="term" value="F:ATP binding"/>
    <property type="evidence" value="ECO:0007669"/>
    <property type="project" value="UniProtKB-UniRule"/>
</dbReference>
<feature type="binding site" evidence="12">
    <location>
        <begin position="61"/>
        <end position="63"/>
    </location>
    <ligand>
        <name>ATP</name>
        <dbReference type="ChEBI" id="CHEBI:30616"/>
    </ligand>
</feature>
<dbReference type="Pfam" id="PF04928">
    <property type="entry name" value="PAP_central"/>
    <property type="match status" value="1"/>
</dbReference>
<dbReference type="Pfam" id="PF04926">
    <property type="entry name" value="PAP_RNA-bind"/>
    <property type="match status" value="2"/>
</dbReference>
<feature type="binding site" evidence="13">
    <location>
        <position position="76"/>
    </location>
    <ligand>
        <name>Mg(2+)</name>
        <dbReference type="ChEBI" id="CHEBI:18420"/>
        <label>2</label>
        <note>catalytic</note>
    </ligand>
</feature>
<dbReference type="GO" id="GO:0003723">
    <property type="term" value="F:RNA binding"/>
    <property type="evidence" value="ECO:0007669"/>
    <property type="project" value="UniProtKB-UniRule"/>
</dbReference>
<dbReference type="GO" id="GO:0006397">
    <property type="term" value="P:mRNA processing"/>
    <property type="evidence" value="ECO:0007669"/>
    <property type="project" value="UniProtKB-KW"/>
</dbReference>
<evidence type="ECO:0000256" key="10">
    <source>
        <dbReference type="ARBA" id="ARBA00023242"/>
    </source>
</evidence>
<dbReference type="GO" id="GO:0046872">
    <property type="term" value="F:metal ion binding"/>
    <property type="evidence" value="ECO:0007669"/>
    <property type="project" value="UniProtKB-KW"/>
</dbReference>
<dbReference type="STRING" id="431595.K3WPD3"/>
<evidence type="ECO:0000259" key="17">
    <source>
        <dbReference type="Pfam" id="PF20750"/>
    </source>
</evidence>
<evidence type="ECO:0000256" key="8">
    <source>
        <dbReference type="ARBA" id="ARBA00022840"/>
    </source>
</evidence>
<dbReference type="InterPro" id="IPR007012">
    <property type="entry name" value="PolA_pol_cen_dom"/>
</dbReference>
<dbReference type="OMA" id="TEFMEVA"/>
<feature type="binding site" evidence="12">
    <location>
        <position position="198"/>
    </location>
    <ligand>
        <name>ATP</name>
        <dbReference type="ChEBI" id="CHEBI:30616"/>
    </ligand>
</feature>
<comment type="subcellular location">
    <subcellularLocation>
        <location evidence="2 11">Nucleus</location>
    </subcellularLocation>
</comment>
<dbReference type="InParanoid" id="K3WPD3"/>
<dbReference type="Pfam" id="PF20750">
    <property type="entry name" value="PAP_NTPase"/>
    <property type="match status" value="1"/>
</dbReference>
<dbReference type="FunFam" id="1.10.1410.10:FF:000001">
    <property type="entry name" value="Putative poly(A) polymerase gamma"/>
    <property type="match status" value="1"/>
</dbReference>
<feature type="binding site" evidence="13">
    <location>
        <position position="74"/>
    </location>
    <ligand>
        <name>Mg(2+)</name>
        <dbReference type="ChEBI" id="CHEBI:18420"/>
        <label>1</label>
        <note>catalytic</note>
    </ligand>
</feature>
<feature type="domain" description="Poly(A) polymerase nucleotidyltransferase" evidence="17">
    <location>
        <begin position="12"/>
        <end position="175"/>
    </location>
</feature>
<dbReference type="Proteomes" id="UP000019132">
    <property type="component" value="Unassembled WGS sequence"/>
</dbReference>
<evidence type="ECO:0000256" key="6">
    <source>
        <dbReference type="ARBA" id="ARBA00022723"/>
    </source>
</evidence>
<evidence type="ECO:0000256" key="13">
    <source>
        <dbReference type="PIRSR" id="PIRSR018425-2"/>
    </source>
</evidence>
<feature type="binding site" evidence="13">
    <location>
        <position position="128"/>
    </location>
    <ligand>
        <name>Mg(2+)</name>
        <dbReference type="ChEBI" id="CHEBI:18420"/>
        <label>2</label>
        <note>catalytic</note>
    </ligand>
</feature>
<dbReference type="InterPro" id="IPR007010">
    <property type="entry name" value="PolA_pol_RNA-bd_dom"/>
</dbReference>
<feature type="region of interest" description="Disordered" evidence="14">
    <location>
        <begin position="476"/>
        <end position="527"/>
    </location>
</feature>
<dbReference type="EnsemblProtists" id="PYU1_T006825">
    <property type="protein sequence ID" value="PYU1_T006825"/>
    <property type="gene ID" value="PYU1_G006811"/>
</dbReference>
<dbReference type="GO" id="GO:1990817">
    <property type="term" value="F:poly(A) RNA polymerase activity"/>
    <property type="evidence" value="ECO:0007669"/>
    <property type="project" value="UniProtKB-UniRule"/>
</dbReference>
<dbReference type="FunCoup" id="K3WPD3">
    <property type="interactions" value="348"/>
</dbReference>
<evidence type="ECO:0000259" key="16">
    <source>
        <dbReference type="Pfam" id="PF04928"/>
    </source>
</evidence>
<feature type="binding site" evidence="12">
    <location>
        <begin position="207"/>
        <end position="208"/>
    </location>
    <ligand>
        <name>ATP</name>
        <dbReference type="ChEBI" id="CHEBI:30616"/>
    </ligand>
</feature>
<evidence type="ECO:0000256" key="2">
    <source>
        <dbReference type="ARBA" id="ARBA00004123"/>
    </source>
</evidence>
<dbReference type="Gene3D" id="3.30.70.590">
    <property type="entry name" value="Poly(A) polymerase predicted RNA binding domain"/>
    <property type="match status" value="1"/>
</dbReference>
<evidence type="ECO:0000256" key="3">
    <source>
        <dbReference type="ARBA" id="ARBA00010912"/>
    </source>
</evidence>
<evidence type="ECO:0000313" key="18">
    <source>
        <dbReference type="EnsemblProtists" id="PYU1_T006825"/>
    </source>
</evidence>
<feature type="binding site" evidence="13">
    <location>
        <position position="76"/>
    </location>
    <ligand>
        <name>Mg(2+)</name>
        <dbReference type="ChEBI" id="CHEBI:18420"/>
        <label>1</label>
        <note>catalytic</note>
    </ligand>
</feature>
<feature type="binding site" evidence="12">
    <location>
        <position position="128"/>
    </location>
    <ligand>
        <name>ATP</name>
        <dbReference type="ChEBI" id="CHEBI:30616"/>
    </ligand>
</feature>
<feature type="binding site" evidence="12">
    <location>
        <begin position="74"/>
        <end position="76"/>
    </location>
    <ligand>
        <name>ATP</name>
        <dbReference type="ChEBI" id="CHEBI:30616"/>
    </ligand>
</feature>
<sequence>MPLHDHHTRSSCLYETDDEIAQRELVLTKVKRVLDEYSLHEAAPLMSDDEAASKQLQLRTFGSYRLGVHSPEADIDTLCIAPKHCSRVSFFQKVPILLEATSFVSELHVISTAFVPVIKMKVDGIPVDLLFVSLKVDSVPDSLDILDDNLLHSLDEPSVRSINGVRVTERILQLVPNAEAFRTTLIAIKHWARVRGIYSNVLGFLGGVNWAILVARICQLYPNALPCTLLLKFFRVYHLWAWPNPILLNEITNHPSLGFSIWNPKLNHRDRLHMMPIITPAYPAFNSSYNVIPSTLRILKAEFGKAVSRTLHIESKKATWSTLFASPLFFDRWRHFLRIQITAENADDFSRWFGWVESRLRHFFLRLEAIPEVQIYPLARFFDFKTTRSEDGDGTNADQNQECEELHTSWCFIALSFHIPKKAIASETGGGGYHVDLTSVIQEFAFIVDQWEQRHGGMDLQVDHLMREQIPTWVVQSTNSADNNDSDDKTAKKRSGDDTQCFTDDDTPHARKRKCEDGDSSSNGMSS</sequence>
<keyword evidence="10 11" id="KW-0539">Nucleus</keyword>
<organism evidence="18 19">
    <name type="scientific">Globisporangium ultimum (strain ATCC 200006 / CBS 805.95 / DAOM BR144)</name>
    <name type="common">Pythium ultimum</name>
    <dbReference type="NCBI Taxonomy" id="431595"/>
    <lineage>
        <taxon>Eukaryota</taxon>
        <taxon>Sar</taxon>
        <taxon>Stramenopiles</taxon>
        <taxon>Oomycota</taxon>
        <taxon>Peronosporomycetes</taxon>
        <taxon>Pythiales</taxon>
        <taxon>Pythiaceae</taxon>
        <taxon>Globisporangium</taxon>
    </lineage>
</organism>
<dbReference type="SUPFAM" id="SSF81301">
    <property type="entry name" value="Nucleotidyltransferase"/>
    <property type="match status" value="1"/>
</dbReference>